<dbReference type="EMBL" id="ML769399">
    <property type="protein sequence ID" value="KAE9406876.1"/>
    <property type="molecule type" value="Genomic_DNA"/>
</dbReference>
<gene>
    <name evidence="3" type="ORF">BT96DRAFT_987142</name>
</gene>
<feature type="region of interest" description="Disordered" evidence="1">
    <location>
        <begin position="248"/>
        <end position="273"/>
    </location>
</feature>
<keyword evidence="2" id="KW-0472">Membrane</keyword>
<dbReference type="AlphaFoldDB" id="A0A6A4I8E7"/>
<feature type="compositionally biased region" description="Polar residues" evidence="1">
    <location>
        <begin position="324"/>
        <end position="340"/>
    </location>
</feature>
<name>A0A6A4I8E7_9AGAR</name>
<feature type="compositionally biased region" description="Polar residues" evidence="1">
    <location>
        <begin position="252"/>
        <end position="264"/>
    </location>
</feature>
<reference evidence="3" key="1">
    <citation type="journal article" date="2019" name="Environ. Microbiol.">
        <title>Fungal ecological strategies reflected in gene transcription - a case study of two litter decomposers.</title>
        <authorList>
            <person name="Barbi F."/>
            <person name="Kohler A."/>
            <person name="Barry K."/>
            <person name="Baskaran P."/>
            <person name="Daum C."/>
            <person name="Fauchery L."/>
            <person name="Ihrmark K."/>
            <person name="Kuo A."/>
            <person name="LaButti K."/>
            <person name="Lipzen A."/>
            <person name="Morin E."/>
            <person name="Grigoriev I.V."/>
            <person name="Henrissat B."/>
            <person name="Lindahl B."/>
            <person name="Martin F."/>
        </authorList>
    </citation>
    <scope>NUCLEOTIDE SEQUENCE</scope>
    <source>
        <strain evidence="3">JB14</strain>
    </source>
</reference>
<feature type="transmembrane region" description="Helical" evidence="2">
    <location>
        <begin position="16"/>
        <end position="35"/>
    </location>
</feature>
<feature type="compositionally biased region" description="Polar residues" evidence="1">
    <location>
        <begin position="99"/>
        <end position="111"/>
    </location>
</feature>
<dbReference type="OrthoDB" id="2928637at2759"/>
<keyword evidence="2" id="KW-1133">Transmembrane helix</keyword>
<sequence length="468" mass="49719">MSSHSRVGSGPTISEGTKILCIASVIPALALVFYISSRILRGGAKVKKATKPNSASLVEKFPCSSTPTIESKILRSPEISHRSKKERRIQDLRRYFASPPSQQALAGSSSPPSKPFANHRCSISLKSRTSPSSRLGLRPLSLLSVIRKDNVKSKLAAQEAEKSVMTELWALADNVVGAHPDAKPLHVRSAKGQMVRFNDYRLVTASGLEIPWYIPTDRGVVVVPAIARGTSVKASASTSIRTIKYEKDRQRYPNSSVSENTTPSRIPVPKSPTLAPGAEVFTGTPDAIVAAASALISPAHILSSSSIETSEMSSPSSLSEADPNLSSTQAILESRSSSLVGSHGAKPSDGASEGRDQSQGVEIVPAAGPVEPAPSVEVMSNPSPKIRKQSAWDERMPGLVTVGQVKTVSEQHSGAGTVKTRASTNNHGRRRGLRVITNLGDSENDAQLPYRATVKRIPRSGHGRAGNS</sequence>
<evidence type="ECO:0000313" key="4">
    <source>
        <dbReference type="Proteomes" id="UP000799118"/>
    </source>
</evidence>
<protein>
    <submittedName>
        <fullName evidence="3">Uncharacterized protein</fullName>
    </submittedName>
</protein>
<feature type="compositionally biased region" description="Low complexity" evidence="1">
    <location>
        <begin position="307"/>
        <end position="320"/>
    </location>
</feature>
<proteinExistence type="predicted"/>
<evidence type="ECO:0000313" key="3">
    <source>
        <dbReference type="EMBL" id="KAE9406876.1"/>
    </source>
</evidence>
<accession>A0A6A4I8E7</accession>
<keyword evidence="4" id="KW-1185">Reference proteome</keyword>
<feature type="region of interest" description="Disordered" evidence="1">
    <location>
        <begin position="307"/>
        <end position="391"/>
    </location>
</feature>
<organism evidence="3 4">
    <name type="scientific">Gymnopus androsaceus JB14</name>
    <dbReference type="NCBI Taxonomy" id="1447944"/>
    <lineage>
        <taxon>Eukaryota</taxon>
        <taxon>Fungi</taxon>
        <taxon>Dikarya</taxon>
        <taxon>Basidiomycota</taxon>
        <taxon>Agaricomycotina</taxon>
        <taxon>Agaricomycetes</taxon>
        <taxon>Agaricomycetidae</taxon>
        <taxon>Agaricales</taxon>
        <taxon>Marasmiineae</taxon>
        <taxon>Omphalotaceae</taxon>
        <taxon>Gymnopus</taxon>
    </lineage>
</organism>
<dbReference type="Proteomes" id="UP000799118">
    <property type="component" value="Unassembled WGS sequence"/>
</dbReference>
<feature type="region of interest" description="Disordered" evidence="1">
    <location>
        <begin position="99"/>
        <end position="119"/>
    </location>
</feature>
<evidence type="ECO:0000256" key="1">
    <source>
        <dbReference type="SAM" id="MobiDB-lite"/>
    </source>
</evidence>
<evidence type="ECO:0000256" key="2">
    <source>
        <dbReference type="SAM" id="Phobius"/>
    </source>
</evidence>
<keyword evidence="2" id="KW-0812">Transmembrane</keyword>